<feature type="domain" description="NADP-dependent oxidoreductase" evidence="1">
    <location>
        <begin position="2"/>
        <end position="120"/>
    </location>
</feature>
<evidence type="ECO:0000259" key="1">
    <source>
        <dbReference type="Pfam" id="PF00248"/>
    </source>
</evidence>
<sequence>MKRLQTEHIDLLQFHEIIHEGEPEQIFSQGAIEETIEAREVGKIRFIGFTGHRWPHLLQEMLAKDFSWDTIQFPTNLLDAHFRSFTQQILPLVQGREMGIIGMKSLAGGDILKANITPEEAITYALSLPIDTLVSGIDSLEVLTQNLKIVRSWRPISEEKKNNFLEKIAPFAGDGHLERYKTG</sequence>
<comment type="caution">
    <text evidence="2">The sequence shown here is derived from an EMBL/GenBank/DDBJ whole genome shotgun (WGS) entry which is preliminary data.</text>
</comment>
<gene>
    <name evidence="2" type="ORF">S01H1_28238</name>
</gene>
<name>X0U8X0_9ZZZZ</name>
<organism evidence="2">
    <name type="scientific">marine sediment metagenome</name>
    <dbReference type="NCBI Taxonomy" id="412755"/>
    <lineage>
        <taxon>unclassified sequences</taxon>
        <taxon>metagenomes</taxon>
        <taxon>ecological metagenomes</taxon>
    </lineage>
</organism>
<dbReference type="AlphaFoldDB" id="X0U8X0"/>
<dbReference type="InterPro" id="IPR023210">
    <property type="entry name" value="NADP_OxRdtase_dom"/>
</dbReference>
<evidence type="ECO:0000313" key="2">
    <source>
        <dbReference type="EMBL" id="GAF95786.1"/>
    </source>
</evidence>
<dbReference type="EMBL" id="BARS01017242">
    <property type="protein sequence ID" value="GAF95786.1"/>
    <property type="molecule type" value="Genomic_DNA"/>
</dbReference>
<dbReference type="InterPro" id="IPR053135">
    <property type="entry name" value="AKR2_Oxidoreductase"/>
</dbReference>
<dbReference type="Gene3D" id="3.20.20.100">
    <property type="entry name" value="NADP-dependent oxidoreductase domain"/>
    <property type="match status" value="1"/>
</dbReference>
<protein>
    <recommendedName>
        <fullName evidence="1">NADP-dependent oxidoreductase domain-containing protein</fullName>
    </recommendedName>
</protein>
<dbReference type="PANTHER" id="PTHR43312">
    <property type="entry name" value="D-THREO-ALDOSE 1-DEHYDROGENASE"/>
    <property type="match status" value="1"/>
</dbReference>
<dbReference type="PANTHER" id="PTHR43312:SF1">
    <property type="entry name" value="NADP-DEPENDENT OXIDOREDUCTASE DOMAIN-CONTAINING PROTEIN"/>
    <property type="match status" value="1"/>
</dbReference>
<dbReference type="InterPro" id="IPR036812">
    <property type="entry name" value="NAD(P)_OxRdtase_dom_sf"/>
</dbReference>
<reference evidence="2" key="1">
    <citation type="journal article" date="2014" name="Front. Microbiol.">
        <title>High frequency of phylogenetically diverse reductive dehalogenase-homologous genes in deep subseafloor sedimentary metagenomes.</title>
        <authorList>
            <person name="Kawai M."/>
            <person name="Futagami T."/>
            <person name="Toyoda A."/>
            <person name="Takaki Y."/>
            <person name="Nishi S."/>
            <person name="Hori S."/>
            <person name="Arai W."/>
            <person name="Tsubouchi T."/>
            <person name="Morono Y."/>
            <person name="Uchiyama I."/>
            <person name="Ito T."/>
            <person name="Fujiyama A."/>
            <person name="Inagaki F."/>
            <person name="Takami H."/>
        </authorList>
    </citation>
    <scope>NUCLEOTIDE SEQUENCE</scope>
    <source>
        <strain evidence="2">Expedition CK06-06</strain>
    </source>
</reference>
<dbReference type="Pfam" id="PF00248">
    <property type="entry name" value="Aldo_ket_red"/>
    <property type="match status" value="1"/>
</dbReference>
<proteinExistence type="predicted"/>
<dbReference type="SUPFAM" id="SSF51430">
    <property type="entry name" value="NAD(P)-linked oxidoreductase"/>
    <property type="match status" value="1"/>
</dbReference>
<accession>X0U8X0</accession>